<keyword evidence="3" id="KW-1185">Reference proteome</keyword>
<organism evidence="2 3">
    <name type="scientific">Tychonema bourrellyi FEM_GT703</name>
    <dbReference type="NCBI Taxonomy" id="2040638"/>
    <lineage>
        <taxon>Bacteria</taxon>
        <taxon>Bacillati</taxon>
        <taxon>Cyanobacteriota</taxon>
        <taxon>Cyanophyceae</taxon>
        <taxon>Oscillatoriophycideae</taxon>
        <taxon>Oscillatoriales</taxon>
        <taxon>Microcoleaceae</taxon>
        <taxon>Tychonema</taxon>
    </lineage>
</organism>
<comment type="caution">
    <text evidence="2">The sequence shown here is derived from an EMBL/GenBank/DDBJ whole genome shotgun (WGS) entry which is preliminary data.</text>
</comment>
<evidence type="ECO:0000256" key="1">
    <source>
        <dbReference type="SAM" id="Phobius"/>
    </source>
</evidence>
<dbReference type="Proteomes" id="UP000226442">
    <property type="component" value="Unassembled WGS sequence"/>
</dbReference>
<dbReference type="RefSeq" id="WP_096828381.1">
    <property type="nucleotide sequence ID" value="NZ_NXIB02000068.1"/>
</dbReference>
<proteinExistence type="predicted"/>
<evidence type="ECO:0000313" key="3">
    <source>
        <dbReference type="Proteomes" id="UP000226442"/>
    </source>
</evidence>
<name>A0A2G4EZS8_9CYAN</name>
<dbReference type="OrthoDB" id="541226at2"/>
<keyword evidence="1" id="KW-1133">Transmembrane helix</keyword>
<gene>
    <name evidence="2" type="ORF">CP500_012930</name>
</gene>
<dbReference type="InterPro" id="IPR021262">
    <property type="entry name" value="DUF2839"/>
</dbReference>
<dbReference type="Pfam" id="PF10999">
    <property type="entry name" value="DUF2839"/>
    <property type="match status" value="1"/>
</dbReference>
<keyword evidence="1" id="KW-0472">Membrane</keyword>
<reference evidence="2" key="1">
    <citation type="submission" date="2017-10" db="EMBL/GenBank/DDBJ databases">
        <title>Draft genome sequence of the planktic cyanobacteria Tychonema bourrellyi isolated from alpine lentic freshwater.</title>
        <authorList>
            <person name="Tett A."/>
            <person name="Armanini F."/>
            <person name="Asnicar F."/>
            <person name="Boscaini A."/>
            <person name="Pasolli E."/>
            <person name="Zolfo M."/>
            <person name="Donati C."/>
            <person name="Salmaso N."/>
            <person name="Segata N."/>
        </authorList>
    </citation>
    <scope>NUCLEOTIDE SEQUENCE</scope>
    <source>
        <strain evidence="2">FEM_GT703</strain>
    </source>
</reference>
<feature type="transmembrane region" description="Helical" evidence="1">
    <location>
        <begin position="44"/>
        <end position="69"/>
    </location>
</feature>
<evidence type="ECO:0000313" key="2">
    <source>
        <dbReference type="EMBL" id="PHX55014.1"/>
    </source>
</evidence>
<accession>A0A2G4EZS8</accession>
<sequence length="70" mass="8080">MGESKRRKEAIGDKFGQEERIYPWLPITKTQSADFVKWTSRGSWIGISLLVGWWIVVRFVGPAAGWWVVD</sequence>
<dbReference type="AlphaFoldDB" id="A0A2G4EZS8"/>
<keyword evidence="1" id="KW-0812">Transmembrane</keyword>
<dbReference type="EMBL" id="NXIB02000068">
    <property type="protein sequence ID" value="PHX55014.1"/>
    <property type="molecule type" value="Genomic_DNA"/>
</dbReference>
<protein>
    <submittedName>
        <fullName evidence="2">DUF2839 domain-containing protein</fullName>
    </submittedName>
</protein>